<accession>A0A955I204</accession>
<dbReference type="AlphaFoldDB" id="A0A955I204"/>
<feature type="transmembrane region" description="Helical" evidence="1">
    <location>
        <begin position="12"/>
        <end position="33"/>
    </location>
</feature>
<feature type="transmembrane region" description="Helical" evidence="1">
    <location>
        <begin position="304"/>
        <end position="324"/>
    </location>
</feature>
<protein>
    <submittedName>
        <fullName evidence="2">Uncharacterized protein</fullName>
    </submittedName>
</protein>
<feature type="transmembrane region" description="Helical" evidence="1">
    <location>
        <begin position="102"/>
        <end position="124"/>
    </location>
</feature>
<reference evidence="2" key="1">
    <citation type="submission" date="2020-04" db="EMBL/GenBank/DDBJ databases">
        <authorList>
            <person name="Zhang T."/>
        </authorList>
    </citation>
    <scope>NUCLEOTIDE SEQUENCE</scope>
    <source>
        <strain evidence="2">HKST-UBA17</strain>
    </source>
</reference>
<reference evidence="2" key="2">
    <citation type="journal article" date="2021" name="Microbiome">
        <title>Successional dynamics and alternative stable states in a saline activated sludge microbial community over 9 years.</title>
        <authorList>
            <person name="Wang Y."/>
            <person name="Ye J."/>
            <person name="Ju F."/>
            <person name="Liu L."/>
            <person name="Boyd J.A."/>
            <person name="Deng Y."/>
            <person name="Parks D.H."/>
            <person name="Jiang X."/>
            <person name="Yin X."/>
            <person name="Woodcroft B.J."/>
            <person name="Tyson G.W."/>
            <person name="Hugenholtz P."/>
            <person name="Polz M.F."/>
            <person name="Zhang T."/>
        </authorList>
    </citation>
    <scope>NUCLEOTIDE SEQUENCE</scope>
    <source>
        <strain evidence="2">HKST-UBA17</strain>
    </source>
</reference>
<evidence type="ECO:0000313" key="3">
    <source>
        <dbReference type="Proteomes" id="UP000741282"/>
    </source>
</evidence>
<keyword evidence="1" id="KW-0812">Transmembrane</keyword>
<name>A0A955I204_9BACT</name>
<evidence type="ECO:0000256" key="1">
    <source>
        <dbReference type="SAM" id="Phobius"/>
    </source>
</evidence>
<evidence type="ECO:0000313" key="2">
    <source>
        <dbReference type="EMBL" id="MCA9377051.1"/>
    </source>
</evidence>
<feature type="transmembrane region" description="Helical" evidence="1">
    <location>
        <begin position="45"/>
        <end position="65"/>
    </location>
</feature>
<feature type="transmembrane region" description="Helical" evidence="1">
    <location>
        <begin position="271"/>
        <end position="292"/>
    </location>
</feature>
<dbReference type="Proteomes" id="UP000741282">
    <property type="component" value="Unassembled WGS sequence"/>
</dbReference>
<organism evidence="2 3">
    <name type="scientific">Candidatus Dojkabacteria bacterium</name>
    <dbReference type="NCBI Taxonomy" id="2099670"/>
    <lineage>
        <taxon>Bacteria</taxon>
        <taxon>Candidatus Dojkabacteria</taxon>
    </lineage>
</organism>
<comment type="caution">
    <text evidence="2">The sequence shown here is derived from an EMBL/GenBank/DDBJ whole genome shotgun (WGS) entry which is preliminary data.</text>
</comment>
<proteinExistence type="predicted"/>
<keyword evidence="1" id="KW-0472">Membrane</keyword>
<keyword evidence="1" id="KW-1133">Transmembrane helix</keyword>
<dbReference type="EMBL" id="JAGQLN010000015">
    <property type="protein sequence ID" value="MCA9377051.1"/>
    <property type="molecule type" value="Genomic_DNA"/>
</dbReference>
<gene>
    <name evidence="2" type="ORF">KC685_03980</name>
</gene>
<sequence length="355" mass="40920">MRTLFVKRTNASKHFSTFLITFALTVVVTRIYLHLTGYLQIGNEIFHIAHLTWGGLGLLIASLMLMMYRGRVVLIIGSIMSGIGWGLFIDEIGKFITVTNDYFFRPAAAIIYVVFLGCFLLLLYMKRKEQHSVKSRLYDVLEGLEEVIEQDLNVKERLRIEEELESIIEDTTDKNIDLLARQLLEFIHKQEVSPPENDILYKFSRIQDYWDSFIDTIPEDLITKIFKTVIALRVLGSFLWLMAVFLAITGAETGSFLQNYIDTIQIEHSGNIMLFVGMNALRFFLSLVLLTTLSGLDKNRKETLRIITLTLWISLGLVDVFDFYFNQFEAVIATVVDVSLLAFIRDYSHKLVKER</sequence>
<feature type="transmembrane region" description="Helical" evidence="1">
    <location>
        <begin position="230"/>
        <end position="251"/>
    </location>
</feature>
<feature type="transmembrane region" description="Helical" evidence="1">
    <location>
        <begin position="72"/>
        <end position="90"/>
    </location>
</feature>